<dbReference type="Pfam" id="PF07992">
    <property type="entry name" value="Pyr_redox_2"/>
    <property type="match status" value="1"/>
</dbReference>
<dbReference type="Pfam" id="PF21688">
    <property type="entry name" value="FAD-depend_C"/>
    <property type="match status" value="1"/>
</dbReference>
<dbReference type="SUPFAM" id="SSF51905">
    <property type="entry name" value="FAD/NAD(P)-binding domain"/>
    <property type="match status" value="1"/>
</dbReference>
<dbReference type="OrthoDB" id="9772594at2"/>
<protein>
    <submittedName>
        <fullName evidence="3">Uncharacterized protein</fullName>
    </submittedName>
</protein>
<dbReference type="Gene3D" id="3.30.70.2700">
    <property type="match status" value="1"/>
</dbReference>
<dbReference type="Gene3D" id="3.50.50.60">
    <property type="entry name" value="FAD/NAD(P)-binding domain"/>
    <property type="match status" value="2"/>
</dbReference>
<dbReference type="PIRSF" id="PIRSF038984">
    <property type="entry name" value="FAD_binding_protein"/>
    <property type="match status" value="1"/>
</dbReference>
<dbReference type="InterPro" id="IPR023753">
    <property type="entry name" value="FAD/NAD-binding_dom"/>
</dbReference>
<reference evidence="3 4" key="1">
    <citation type="submission" date="2016-10" db="EMBL/GenBank/DDBJ databases">
        <authorList>
            <person name="de Groot N.N."/>
        </authorList>
    </citation>
    <scope>NUCLEOTIDE SEQUENCE [LARGE SCALE GENOMIC DNA]</scope>
    <source>
        <strain evidence="3 4">DSM 1801</strain>
    </source>
</reference>
<evidence type="ECO:0000313" key="3">
    <source>
        <dbReference type="EMBL" id="SES97789.1"/>
    </source>
</evidence>
<dbReference type="PANTHER" id="PTHR42842:SF3">
    <property type="entry name" value="FAD_NAD(P)-BINDING OXIDOREDUCTASE FAMILY PROTEIN"/>
    <property type="match status" value="1"/>
</dbReference>
<accession>A0A1I0ATV7</accession>
<gene>
    <name evidence="3" type="ORF">SAMN04487772_10639</name>
</gene>
<organism evidence="3 4">
    <name type="scientific">[Clostridium] polysaccharolyticum</name>
    <dbReference type="NCBI Taxonomy" id="29364"/>
    <lineage>
        <taxon>Bacteria</taxon>
        <taxon>Bacillati</taxon>
        <taxon>Bacillota</taxon>
        <taxon>Clostridia</taxon>
        <taxon>Lachnospirales</taxon>
        <taxon>Lachnospiraceae</taxon>
    </lineage>
</organism>
<dbReference type="Proteomes" id="UP000199800">
    <property type="component" value="Unassembled WGS sequence"/>
</dbReference>
<dbReference type="InterPro" id="IPR028348">
    <property type="entry name" value="FAD-binding_protein"/>
</dbReference>
<dbReference type="AlphaFoldDB" id="A0A1I0ATV7"/>
<evidence type="ECO:0000259" key="1">
    <source>
        <dbReference type="Pfam" id="PF07992"/>
    </source>
</evidence>
<evidence type="ECO:0000313" key="4">
    <source>
        <dbReference type="Proteomes" id="UP000199800"/>
    </source>
</evidence>
<name>A0A1I0ATV7_9FIRM</name>
<dbReference type="PANTHER" id="PTHR42842">
    <property type="entry name" value="FAD/NAD(P)-BINDING OXIDOREDUCTASE"/>
    <property type="match status" value="1"/>
</dbReference>
<dbReference type="InterPro" id="IPR036188">
    <property type="entry name" value="FAD/NAD-bd_sf"/>
</dbReference>
<dbReference type="InterPro" id="IPR049516">
    <property type="entry name" value="FAD-depend_C"/>
</dbReference>
<evidence type="ECO:0000259" key="2">
    <source>
        <dbReference type="Pfam" id="PF21688"/>
    </source>
</evidence>
<keyword evidence="4" id="KW-1185">Reference proteome</keyword>
<proteinExistence type="predicted"/>
<feature type="domain" description="FAD-dependent protein C-terminal" evidence="2">
    <location>
        <begin position="297"/>
        <end position="489"/>
    </location>
</feature>
<dbReference type="GO" id="GO:0016491">
    <property type="term" value="F:oxidoreductase activity"/>
    <property type="evidence" value="ECO:0007669"/>
    <property type="project" value="InterPro"/>
</dbReference>
<feature type="domain" description="FAD/NAD(P)-binding" evidence="1">
    <location>
        <begin position="113"/>
        <end position="282"/>
    </location>
</feature>
<dbReference type="STRING" id="29364.SAMN04487772_10639"/>
<dbReference type="RefSeq" id="WP_092477349.1">
    <property type="nucleotide sequence ID" value="NZ_FOHN01000006.1"/>
</dbReference>
<sequence length="541" mass="59959">MLKISQLKLDVRKLPVNKETRKVEYGKERELLYKELLKILRIPERDLLDFHIVKKSIDARKKEEIKYIYVLAAKVKKEKQILRKLKNPNVCIYERKQYAFTPEGTKKLSHPPVIIGMGPAGLFCALELAKAGMKPVVFERGKAVEERLQDVERFWQTGELNTESNVQFGEGGAGTFSDGKLNTAVKDPTGRIQKVLNTFVEYGAPEEVKYLNKPHIGTNRLQGIVKNMREEIISLGGQVHFSSKMTDILIEDGKVTGVEINDKETVPCEVLVLALGHSARDTFSLILEKGLNMEKKAFAIGVRVEHPQEAINKSQYGSEYDLLPTADYKVTCQASNGRGVYSFCMCPGGYVVNSSSEDGRCVVNGMSNYERNSANSNSALIVTVTPDDFENDSVLAGVWFQRKWEEAAYQAGGGKVPVQLYGDFKENRVSTEFKSVKPCIKGETAFANVRECLPPYVGEAIIEGMGAFDKKIKGYDNPDAIISGVETRTSSPVRITRNEALESSIQGIFPCGEGAGYAGGITSAAVDGIKVYEAIRMQFCN</sequence>
<dbReference type="EMBL" id="FOHN01000006">
    <property type="protein sequence ID" value="SES97789.1"/>
    <property type="molecule type" value="Genomic_DNA"/>
</dbReference>